<gene>
    <name evidence="1" type="ORF">HPBE_LOCUS19058</name>
</gene>
<reference evidence="3" key="2">
    <citation type="submission" date="2019-09" db="UniProtKB">
        <authorList>
            <consortium name="WormBaseParasite"/>
        </authorList>
    </citation>
    <scope>IDENTIFICATION</scope>
</reference>
<dbReference type="OrthoDB" id="5836144at2759"/>
<proteinExistence type="predicted"/>
<name>A0A3P8ATL5_HELPZ</name>
<evidence type="ECO:0000313" key="3">
    <source>
        <dbReference type="WBParaSite" id="HPBE_0001905901-mRNA-1"/>
    </source>
</evidence>
<keyword evidence="2" id="KW-1185">Reference proteome</keyword>
<evidence type="ECO:0000313" key="1">
    <source>
        <dbReference type="EMBL" id="VDP13871.1"/>
    </source>
</evidence>
<protein>
    <submittedName>
        <fullName evidence="3">Reverse transcriptase domain-containing protein</fullName>
    </submittedName>
</protein>
<evidence type="ECO:0000313" key="2">
    <source>
        <dbReference type="Proteomes" id="UP000050761"/>
    </source>
</evidence>
<organism evidence="1">
    <name type="scientific">Heligmosomoides polygyrus</name>
    <name type="common">Parasitic roundworm</name>
    <dbReference type="NCBI Taxonomy" id="6339"/>
    <lineage>
        <taxon>Eukaryota</taxon>
        <taxon>Metazoa</taxon>
        <taxon>Ecdysozoa</taxon>
        <taxon>Nematoda</taxon>
        <taxon>Chromadorea</taxon>
        <taxon>Rhabditida</taxon>
        <taxon>Rhabditina</taxon>
        <taxon>Rhabditomorpha</taxon>
        <taxon>Strongyloidea</taxon>
        <taxon>Heligmosomidae</taxon>
        <taxon>Heligmosomoides</taxon>
    </lineage>
</organism>
<dbReference type="Proteomes" id="UP000050761">
    <property type="component" value="Unassembled WGS sequence"/>
</dbReference>
<accession>A0A3P8ATL5</accession>
<dbReference type="EMBL" id="UZAH01031101">
    <property type="protein sequence ID" value="VDP13871.1"/>
    <property type="molecule type" value="Genomic_DNA"/>
</dbReference>
<reference evidence="1 2" key="1">
    <citation type="submission" date="2018-11" db="EMBL/GenBank/DDBJ databases">
        <authorList>
            <consortium name="Pathogen Informatics"/>
        </authorList>
    </citation>
    <scope>NUCLEOTIDE SEQUENCE [LARGE SCALE GENOMIC DNA]</scope>
</reference>
<dbReference type="AlphaFoldDB" id="A0A3P8ATL5"/>
<sequence>MELKHANGGKRAFIVFGTLEDLEERIVDRRIHEIVKFSDNLCDFVSSCGIIDALHAARLLLEKHHEKQKPVHIAFLDLEKAFDRVSCELICWRFTETSERVQWESEELQALSGSDMLSALKIQGKVASST</sequence>
<dbReference type="WBParaSite" id="HPBE_0001905901-mRNA-1">
    <property type="protein sequence ID" value="HPBE_0001905901-mRNA-1"/>
    <property type="gene ID" value="HPBE_0001905901"/>
</dbReference>